<keyword evidence="1" id="KW-0732">Signal</keyword>
<dbReference type="PANTHER" id="PTHR10151">
    <property type="entry name" value="ECTONUCLEOTIDE PYROPHOSPHATASE/PHOSPHODIESTERASE"/>
    <property type="match status" value="1"/>
</dbReference>
<dbReference type="InterPro" id="IPR017850">
    <property type="entry name" value="Alkaline_phosphatase_core_sf"/>
</dbReference>
<dbReference type="Proteomes" id="UP001224122">
    <property type="component" value="Unassembled WGS sequence"/>
</dbReference>
<dbReference type="Gene3D" id="3.40.720.10">
    <property type="entry name" value="Alkaline Phosphatase, subunit A"/>
    <property type="match status" value="1"/>
</dbReference>
<dbReference type="InterPro" id="IPR002591">
    <property type="entry name" value="Phosphodiest/P_Trfase"/>
</dbReference>
<evidence type="ECO:0000313" key="3">
    <source>
        <dbReference type="Proteomes" id="UP001224122"/>
    </source>
</evidence>
<reference evidence="2 3" key="1">
    <citation type="submission" date="2023-07" db="EMBL/GenBank/DDBJ databases">
        <title>Genomic Encyclopedia of Type Strains, Phase IV (KMG-IV): sequencing the most valuable type-strain genomes for metagenomic binning, comparative biology and taxonomic classification.</title>
        <authorList>
            <person name="Goeker M."/>
        </authorList>
    </citation>
    <scope>NUCLEOTIDE SEQUENCE [LARGE SCALE GENOMIC DNA]</scope>
    <source>
        <strain evidence="2 3">DSM 27594</strain>
    </source>
</reference>
<dbReference type="Pfam" id="PF01663">
    <property type="entry name" value="Phosphodiest"/>
    <property type="match status" value="1"/>
</dbReference>
<accession>A0ABT9Y1G1</accession>
<keyword evidence="3" id="KW-1185">Reference proteome</keyword>
<dbReference type="PANTHER" id="PTHR10151:SF120">
    <property type="entry name" value="BIS(5'-ADENOSYL)-TRIPHOSPHATASE"/>
    <property type="match status" value="1"/>
</dbReference>
<protein>
    <submittedName>
        <fullName evidence="2">AlkP superfamily pyrophosphatase or phosphodiesterase</fullName>
    </submittedName>
</protein>
<organism evidence="2 3">
    <name type="scientific">Neobacillus ginsengisoli</name>
    <dbReference type="NCBI Taxonomy" id="904295"/>
    <lineage>
        <taxon>Bacteria</taxon>
        <taxon>Bacillati</taxon>
        <taxon>Bacillota</taxon>
        <taxon>Bacilli</taxon>
        <taxon>Bacillales</taxon>
        <taxon>Bacillaceae</taxon>
        <taxon>Neobacillus</taxon>
    </lineage>
</organism>
<proteinExistence type="predicted"/>
<dbReference type="EMBL" id="JAUSTW010000009">
    <property type="protein sequence ID" value="MDQ0201360.1"/>
    <property type="molecule type" value="Genomic_DNA"/>
</dbReference>
<sequence>MDSRKMKSKKTALGLATGVLALSSLFATPSFAATPKTTTTINSASHHYNQIKHVLLISVDGMHAKDLANYIKNNPNSNMAALSNHGITYSNASTSKPSDSFPGLLSMVTGGSPNSTGVFYDNSYDRKLLPPSAWNMGDKPGTNVLYDETIDNDLNKIDGGGGINPAMLPRDPETKQPVYPHNYVRVNTIFEVIKNAGMHTAWADKHLAYDLVNGPSGKGVEDLYTPEIAANGDATKSIATTEVNDDLKVKAIQNEIDGKDHTGTKSSPVPAMFGMNFQEVSVAQKLPGNGYIDGNGTFSTGLADAMKHTDDSIGKIVNELKDKNLYASTMIVLTAKHGQAPMDPAKLKITDESLITAGVPSNLIAQLTTDDIGMIWLTDQSKTAEVVSAINKNKEKANIKEVTSYVTSRSKWLFNNPATDSRVPDIIIQPNDGVIYTKPGKKIAEHGGFSKDDTNVALLVSFAGMGKGMKKSDSVLTTQIAPTILKALGLNPRALQAVKKEHTQVLPGIEKELVEKKDKDGEKDRQ</sequence>
<evidence type="ECO:0000313" key="2">
    <source>
        <dbReference type="EMBL" id="MDQ0201360.1"/>
    </source>
</evidence>
<gene>
    <name evidence="2" type="ORF">J2S10_004566</name>
</gene>
<evidence type="ECO:0000256" key="1">
    <source>
        <dbReference type="SAM" id="SignalP"/>
    </source>
</evidence>
<feature type="chain" id="PRO_5045647615" evidence="1">
    <location>
        <begin position="33"/>
        <end position="526"/>
    </location>
</feature>
<name>A0ABT9Y1G1_9BACI</name>
<dbReference type="SUPFAM" id="SSF53649">
    <property type="entry name" value="Alkaline phosphatase-like"/>
    <property type="match status" value="1"/>
</dbReference>
<feature type="signal peptide" evidence="1">
    <location>
        <begin position="1"/>
        <end position="32"/>
    </location>
</feature>
<dbReference type="RefSeq" id="WP_307412578.1">
    <property type="nucleotide sequence ID" value="NZ_JAUSTW010000009.1"/>
</dbReference>
<comment type="caution">
    <text evidence="2">The sequence shown here is derived from an EMBL/GenBank/DDBJ whole genome shotgun (WGS) entry which is preliminary data.</text>
</comment>